<feature type="transmembrane region" description="Helical" evidence="8">
    <location>
        <begin position="378"/>
        <end position="398"/>
    </location>
</feature>
<feature type="transmembrane region" description="Helical" evidence="8">
    <location>
        <begin position="410"/>
        <end position="431"/>
    </location>
</feature>
<organism evidence="10 11">
    <name type="scientific">Monoraphidium neglectum</name>
    <dbReference type="NCBI Taxonomy" id="145388"/>
    <lineage>
        <taxon>Eukaryota</taxon>
        <taxon>Viridiplantae</taxon>
        <taxon>Chlorophyta</taxon>
        <taxon>core chlorophytes</taxon>
        <taxon>Chlorophyceae</taxon>
        <taxon>CS clade</taxon>
        <taxon>Sphaeropleales</taxon>
        <taxon>Selenastraceae</taxon>
        <taxon>Monoraphidium</taxon>
    </lineage>
</organism>
<evidence type="ECO:0000259" key="9">
    <source>
        <dbReference type="PROSITE" id="PS50850"/>
    </source>
</evidence>
<keyword evidence="2" id="KW-0813">Transport</keyword>
<feature type="transmembrane region" description="Helical" evidence="8">
    <location>
        <begin position="133"/>
        <end position="157"/>
    </location>
</feature>
<protein>
    <submittedName>
        <fullName evidence="10">Inner membrane metabolite transport protein yhjE</fullName>
    </submittedName>
</protein>
<dbReference type="InterPro" id="IPR051084">
    <property type="entry name" value="H+-coupled_symporters"/>
</dbReference>
<reference evidence="10 11" key="1">
    <citation type="journal article" date="2013" name="BMC Genomics">
        <title>Reconstruction of the lipid metabolism for the microalga Monoraphidium neglectum from its genome sequence reveals characteristics suitable for biofuel production.</title>
        <authorList>
            <person name="Bogen C."/>
            <person name="Al-Dilaimi A."/>
            <person name="Albersmeier A."/>
            <person name="Wichmann J."/>
            <person name="Grundmann M."/>
            <person name="Rupp O."/>
            <person name="Lauersen K.J."/>
            <person name="Blifernez-Klassen O."/>
            <person name="Kalinowski J."/>
            <person name="Goesmann A."/>
            <person name="Mussgnug J.H."/>
            <person name="Kruse O."/>
        </authorList>
    </citation>
    <scope>NUCLEOTIDE SEQUENCE [LARGE SCALE GENOMIC DNA]</scope>
    <source>
        <strain evidence="10 11">SAG 48.87</strain>
    </source>
</reference>
<dbReference type="Proteomes" id="UP000054498">
    <property type="component" value="Unassembled WGS sequence"/>
</dbReference>
<feature type="transmembrane region" description="Helical" evidence="8">
    <location>
        <begin position="71"/>
        <end position="91"/>
    </location>
</feature>
<comment type="subcellular location">
    <subcellularLocation>
        <location evidence="1">Cell membrane</location>
        <topology evidence="1">Multi-pass membrane protein</topology>
    </subcellularLocation>
</comment>
<dbReference type="OrthoDB" id="5296287at2759"/>
<evidence type="ECO:0000256" key="4">
    <source>
        <dbReference type="ARBA" id="ARBA00022692"/>
    </source>
</evidence>
<evidence type="ECO:0000256" key="5">
    <source>
        <dbReference type="ARBA" id="ARBA00022847"/>
    </source>
</evidence>
<feature type="transmembrane region" description="Helical" evidence="8">
    <location>
        <begin position="347"/>
        <end position="366"/>
    </location>
</feature>
<keyword evidence="7 8" id="KW-0472">Membrane</keyword>
<dbReference type="PANTHER" id="PTHR43528:SF1">
    <property type="entry name" value="ALPHA-KETOGLUTARATE PERMEASE"/>
    <property type="match status" value="1"/>
</dbReference>
<dbReference type="GO" id="GO:0015293">
    <property type="term" value="F:symporter activity"/>
    <property type="evidence" value="ECO:0007669"/>
    <property type="project" value="UniProtKB-KW"/>
</dbReference>
<keyword evidence="11" id="KW-1185">Reference proteome</keyword>
<feature type="transmembrane region" description="Helical" evidence="8">
    <location>
        <begin position="313"/>
        <end position="335"/>
    </location>
</feature>
<evidence type="ECO:0000256" key="1">
    <source>
        <dbReference type="ARBA" id="ARBA00004651"/>
    </source>
</evidence>
<dbReference type="InterPro" id="IPR036259">
    <property type="entry name" value="MFS_trans_sf"/>
</dbReference>
<feature type="transmembrane region" description="Helical" evidence="8">
    <location>
        <begin position="33"/>
        <end position="56"/>
    </location>
</feature>
<dbReference type="PROSITE" id="PS00217">
    <property type="entry name" value="SUGAR_TRANSPORT_2"/>
    <property type="match status" value="1"/>
</dbReference>
<dbReference type="Gene3D" id="1.20.1250.20">
    <property type="entry name" value="MFS general substrate transporter like domains"/>
    <property type="match status" value="2"/>
</dbReference>
<keyword evidence="6 8" id="KW-1133">Transmembrane helix</keyword>
<gene>
    <name evidence="10" type="ORF">MNEG_7999</name>
</gene>
<accession>A0A0D2N0W3</accession>
<proteinExistence type="predicted"/>
<feature type="transmembrane region" description="Helical" evidence="8">
    <location>
        <begin position="169"/>
        <end position="191"/>
    </location>
</feature>
<dbReference type="RefSeq" id="XP_013898980.1">
    <property type="nucleotide sequence ID" value="XM_014043526.1"/>
</dbReference>
<feature type="transmembrane region" description="Helical" evidence="8">
    <location>
        <begin position="443"/>
        <end position="463"/>
    </location>
</feature>
<dbReference type="InterPro" id="IPR005829">
    <property type="entry name" value="Sugar_transporter_CS"/>
</dbReference>
<dbReference type="InterPro" id="IPR005828">
    <property type="entry name" value="MFS_sugar_transport-like"/>
</dbReference>
<evidence type="ECO:0000256" key="6">
    <source>
        <dbReference type="ARBA" id="ARBA00022989"/>
    </source>
</evidence>
<dbReference type="GeneID" id="25740875"/>
<keyword evidence="4 8" id="KW-0812">Transmembrane</keyword>
<keyword evidence="3" id="KW-1003">Cell membrane</keyword>
<dbReference type="InterPro" id="IPR020846">
    <property type="entry name" value="MFS_dom"/>
</dbReference>
<evidence type="ECO:0000256" key="7">
    <source>
        <dbReference type="ARBA" id="ARBA00023136"/>
    </source>
</evidence>
<sequence length="484" mass="50793">MGLGAVDANAAPVAAAQSAAVHSGLHRRQIARILLAVGLGIILDDFVVFSNLSAVITKAFFPPGNPATEALLFWGIFAVGFVARPAGSILFGHIGDMYGRRPCLVATVSIMGVATVLIGCLPTYQMIGLASPILLALLRLVQGLAMGGEFGCSLVYLHEVAPPKRKGLSGSMGFAAAIGGIALGVALVMIVTAACTKEQLAVWGWRVPFLLASVTAVAAVLLRAHMQEPEEWTAAKRESDAAAKADAADAAAAPLSRAARFRRQPFVALLTSNWWQLGLQFLFEAAVSVSFWLCTSYLPGFFQKTVGLPAELSLGMLLFNLIAMCPVIMLSGWAADRPGFHRVVGALMAYGLSAAMSAPMFLAFQASKTAYTCWLLQLVYMLLLAWVLGMVPVSMSCLYPPTQRASGFNFGHNCAMSLMGGLAPTVVTAIGLTTGNTLTAPGFYMLACTLLSIVAGVAITILVPESNRSPKDPAADLAVAVEQA</sequence>
<evidence type="ECO:0000313" key="10">
    <source>
        <dbReference type="EMBL" id="KIY99960.1"/>
    </source>
</evidence>
<name>A0A0D2N0W3_9CHLO</name>
<dbReference type="EMBL" id="KK101693">
    <property type="protein sequence ID" value="KIY99960.1"/>
    <property type="molecule type" value="Genomic_DNA"/>
</dbReference>
<feature type="transmembrane region" description="Helical" evidence="8">
    <location>
        <begin position="103"/>
        <end position="127"/>
    </location>
</feature>
<dbReference type="GO" id="GO:0005886">
    <property type="term" value="C:plasma membrane"/>
    <property type="evidence" value="ECO:0007669"/>
    <property type="project" value="UniProtKB-SubCell"/>
</dbReference>
<dbReference type="PANTHER" id="PTHR43528">
    <property type="entry name" value="ALPHA-KETOGLUTARATE PERMEASE"/>
    <property type="match status" value="1"/>
</dbReference>
<evidence type="ECO:0000256" key="8">
    <source>
        <dbReference type="SAM" id="Phobius"/>
    </source>
</evidence>
<keyword evidence="5" id="KW-0769">Symport</keyword>
<feature type="transmembrane region" description="Helical" evidence="8">
    <location>
        <begin position="266"/>
        <end position="293"/>
    </location>
</feature>
<feature type="domain" description="Major facilitator superfamily (MFS) profile" evidence="9">
    <location>
        <begin position="31"/>
        <end position="467"/>
    </location>
</feature>
<evidence type="ECO:0000256" key="2">
    <source>
        <dbReference type="ARBA" id="ARBA00022448"/>
    </source>
</evidence>
<evidence type="ECO:0000313" key="11">
    <source>
        <dbReference type="Proteomes" id="UP000054498"/>
    </source>
</evidence>
<dbReference type="AlphaFoldDB" id="A0A0D2N0W3"/>
<dbReference type="KEGG" id="mng:MNEG_7999"/>
<dbReference type="SUPFAM" id="SSF103473">
    <property type="entry name" value="MFS general substrate transporter"/>
    <property type="match status" value="1"/>
</dbReference>
<feature type="transmembrane region" description="Helical" evidence="8">
    <location>
        <begin position="203"/>
        <end position="222"/>
    </location>
</feature>
<dbReference type="Pfam" id="PF00083">
    <property type="entry name" value="Sugar_tr"/>
    <property type="match status" value="1"/>
</dbReference>
<evidence type="ECO:0000256" key="3">
    <source>
        <dbReference type="ARBA" id="ARBA00022475"/>
    </source>
</evidence>
<dbReference type="PROSITE" id="PS50850">
    <property type="entry name" value="MFS"/>
    <property type="match status" value="1"/>
</dbReference>